<evidence type="ECO:0000259" key="7">
    <source>
        <dbReference type="PROSITE" id="PS50888"/>
    </source>
</evidence>
<dbReference type="STRING" id="3775.A0A1Q3AP39"/>
<comment type="subcellular location">
    <subcellularLocation>
        <location evidence="1">Nucleus</location>
    </subcellularLocation>
</comment>
<organism evidence="8 9">
    <name type="scientific">Cephalotus follicularis</name>
    <name type="common">Albany pitcher plant</name>
    <dbReference type="NCBI Taxonomy" id="3775"/>
    <lineage>
        <taxon>Eukaryota</taxon>
        <taxon>Viridiplantae</taxon>
        <taxon>Streptophyta</taxon>
        <taxon>Embryophyta</taxon>
        <taxon>Tracheophyta</taxon>
        <taxon>Spermatophyta</taxon>
        <taxon>Magnoliopsida</taxon>
        <taxon>eudicotyledons</taxon>
        <taxon>Gunneridae</taxon>
        <taxon>Pentapetalae</taxon>
        <taxon>rosids</taxon>
        <taxon>fabids</taxon>
        <taxon>Oxalidales</taxon>
        <taxon>Cephalotaceae</taxon>
        <taxon>Cephalotus</taxon>
    </lineage>
</organism>
<dbReference type="GO" id="GO:0046983">
    <property type="term" value="F:protein dimerization activity"/>
    <property type="evidence" value="ECO:0007669"/>
    <property type="project" value="InterPro"/>
</dbReference>
<dbReference type="SUPFAM" id="SSF47459">
    <property type="entry name" value="HLH, helix-loop-helix DNA-binding domain"/>
    <property type="match status" value="1"/>
</dbReference>
<dbReference type="EMBL" id="BDDD01000028">
    <property type="protein sequence ID" value="GAV57385.1"/>
    <property type="molecule type" value="Genomic_DNA"/>
</dbReference>
<dbReference type="PROSITE" id="PS50888">
    <property type="entry name" value="BHLH"/>
    <property type="match status" value="1"/>
</dbReference>
<gene>
    <name evidence="8" type="ORF">CFOL_v3_00922</name>
</gene>
<name>A0A1Q3AP39_CEPFO</name>
<dbReference type="OrthoDB" id="71302at2759"/>
<dbReference type="InterPro" id="IPR045847">
    <property type="entry name" value="AIG1-like"/>
</dbReference>
<protein>
    <submittedName>
        <fullName evidence="8">HLH domain-containing protein</fullName>
    </submittedName>
</protein>
<evidence type="ECO:0000256" key="5">
    <source>
        <dbReference type="ARBA" id="ARBA00023242"/>
    </source>
</evidence>
<proteinExistence type="predicted"/>
<accession>A0A1Q3AP39</accession>
<dbReference type="InParanoid" id="A0A1Q3AP39"/>
<dbReference type="AlphaFoldDB" id="A0A1Q3AP39"/>
<evidence type="ECO:0000256" key="1">
    <source>
        <dbReference type="ARBA" id="ARBA00004123"/>
    </source>
</evidence>
<dbReference type="InterPro" id="IPR011598">
    <property type="entry name" value="bHLH_dom"/>
</dbReference>
<evidence type="ECO:0000256" key="3">
    <source>
        <dbReference type="ARBA" id="ARBA00023125"/>
    </source>
</evidence>
<dbReference type="GO" id="GO:0005634">
    <property type="term" value="C:nucleus"/>
    <property type="evidence" value="ECO:0007669"/>
    <property type="project" value="UniProtKB-SubCell"/>
</dbReference>
<feature type="compositionally biased region" description="Polar residues" evidence="6">
    <location>
        <begin position="234"/>
        <end position="247"/>
    </location>
</feature>
<reference evidence="8" key="1">
    <citation type="journal article" date="2017" name="Nat. Ecol. Evol.">
        <title>Genome of the pitcher plant Cephalotus reveals genetic changes associated with carnivory.</title>
        <authorList>
            <person name="Fukushima K."/>
            <person name="Fang X."/>
            <person name="Alvarez-Ponce D."/>
            <person name="Cai H."/>
            <person name="Carretero-Paulet L."/>
            <person name="Chen C."/>
            <person name="Chang T."/>
            <person name="Farr K.M."/>
            <person name="Fujita T."/>
            <person name="Hiwatashi Y."/>
            <person name="Hoshi Y."/>
            <person name="Imai T."/>
            <person name="Kasahara M."/>
            <person name="Librado P."/>
            <person name="Mao L."/>
            <person name="Mori H."/>
            <person name="Nishiyama T."/>
            <person name="Nozawa M."/>
            <person name="Palfalvi G."/>
            <person name="Pollard S.T."/>
            <person name="Rozas J."/>
            <person name="Sanchez-Gracia A."/>
            <person name="Sankoff D."/>
            <person name="Shibata T.F."/>
            <person name="Shigenobu S."/>
            <person name="Sumikawa N."/>
            <person name="Uzawa T."/>
            <person name="Xie M."/>
            <person name="Zheng C."/>
            <person name="Pollock D.D."/>
            <person name="Albert V.A."/>
            <person name="Li S."/>
            <person name="Hasebe M."/>
        </authorList>
    </citation>
    <scope>NUCLEOTIDE SEQUENCE</scope>
    <source>
        <strain evidence="8">St1</strain>
    </source>
</reference>
<evidence type="ECO:0000256" key="6">
    <source>
        <dbReference type="SAM" id="MobiDB-lite"/>
    </source>
</evidence>
<dbReference type="SMART" id="SM00353">
    <property type="entry name" value="HLH"/>
    <property type="match status" value="1"/>
</dbReference>
<feature type="domain" description="BHLH" evidence="7">
    <location>
        <begin position="70"/>
        <end position="119"/>
    </location>
</feature>
<evidence type="ECO:0000256" key="4">
    <source>
        <dbReference type="ARBA" id="ARBA00023163"/>
    </source>
</evidence>
<keyword evidence="9" id="KW-1185">Reference proteome</keyword>
<dbReference type="GO" id="GO:0003700">
    <property type="term" value="F:DNA-binding transcription factor activity"/>
    <property type="evidence" value="ECO:0007669"/>
    <property type="project" value="InterPro"/>
</dbReference>
<evidence type="ECO:0000313" key="8">
    <source>
        <dbReference type="EMBL" id="GAV57385.1"/>
    </source>
</evidence>
<keyword evidence="5" id="KW-0539">Nucleus</keyword>
<sequence>MTAFYYNSNYSSGFDYNKLFDPFSRTLGGFNGLKTGPISQSLVLDSEKGELVKEPMKVGKKGVSESKAMAALKSHSEAERRRRERINSHLDTLRGLVPCTEKMDKAALLAEVISEVKELKKTAIEASKGFLIPMDADEVTVEAYDDRSGNGTLFLKASLCCDYGPELLTDLRQSLDALELKMVTAEISTLGGRVKSTFIVTSNNERCIVDSEACQLLASSVQQALRSVLDKASASASPEYSPRTTLPNKRRRVSFNDSSSSSS</sequence>
<evidence type="ECO:0000256" key="2">
    <source>
        <dbReference type="ARBA" id="ARBA00023015"/>
    </source>
</evidence>
<feature type="region of interest" description="Disordered" evidence="6">
    <location>
        <begin position="232"/>
        <end position="263"/>
    </location>
</feature>
<dbReference type="GO" id="GO:0003677">
    <property type="term" value="F:DNA binding"/>
    <property type="evidence" value="ECO:0007669"/>
    <property type="project" value="UniProtKB-KW"/>
</dbReference>
<keyword evidence="3" id="KW-0238">DNA-binding</keyword>
<dbReference type="Pfam" id="PF00010">
    <property type="entry name" value="HLH"/>
    <property type="match status" value="1"/>
</dbReference>
<evidence type="ECO:0000313" key="9">
    <source>
        <dbReference type="Proteomes" id="UP000187406"/>
    </source>
</evidence>
<keyword evidence="2" id="KW-0805">Transcription regulation</keyword>
<dbReference type="InterPro" id="IPR036638">
    <property type="entry name" value="HLH_DNA-bd_sf"/>
</dbReference>
<keyword evidence="4" id="KW-0804">Transcription</keyword>
<dbReference type="PANTHER" id="PTHR45844:SF9">
    <property type="entry name" value="OS09G0463900 PROTEIN"/>
    <property type="match status" value="1"/>
</dbReference>
<dbReference type="Proteomes" id="UP000187406">
    <property type="component" value="Unassembled WGS sequence"/>
</dbReference>
<comment type="caution">
    <text evidence="8">The sequence shown here is derived from an EMBL/GenBank/DDBJ whole genome shotgun (WGS) entry which is preliminary data.</text>
</comment>
<dbReference type="Gene3D" id="4.10.280.10">
    <property type="entry name" value="Helix-loop-helix DNA-binding domain"/>
    <property type="match status" value="1"/>
</dbReference>
<dbReference type="PANTHER" id="PTHR45844">
    <property type="entry name" value="TRANSCRIPTION FACTOR BHLH30"/>
    <property type="match status" value="1"/>
</dbReference>